<comment type="subcellular location">
    <subcellularLocation>
        <location evidence="1">Membrane</location>
        <topology evidence="1">Multi-pass membrane protein</topology>
    </subcellularLocation>
</comment>
<keyword evidence="5" id="KW-0276">Fatty acid metabolism</keyword>
<dbReference type="GO" id="GO:0016717">
    <property type="term" value="F:oxidoreductase activity, acting on paired donors, with oxidation of a pair of donors resulting in the reduction of molecular oxygen to two molecules of water"/>
    <property type="evidence" value="ECO:0007669"/>
    <property type="project" value="InterPro"/>
</dbReference>
<organism evidence="12 13">
    <name type="scientific">Arsenicibacter rosenii</name>
    <dbReference type="NCBI Taxonomy" id="1750698"/>
    <lineage>
        <taxon>Bacteria</taxon>
        <taxon>Pseudomonadati</taxon>
        <taxon>Bacteroidota</taxon>
        <taxon>Cytophagia</taxon>
        <taxon>Cytophagales</taxon>
        <taxon>Spirosomataceae</taxon>
        <taxon>Arsenicibacter</taxon>
    </lineage>
</organism>
<name>A0A1S2VFU4_9BACT</name>
<comment type="caution">
    <text evidence="12">The sequence shown here is derived from an EMBL/GenBank/DDBJ whole genome shotgun (WGS) entry which is preliminary data.</text>
</comment>
<keyword evidence="10" id="KW-0275">Fatty acid biosynthesis</keyword>
<evidence type="ECO:0000313" key="12">
    <source>
        <dbReference type="EMBL" id="OIN57290.1"/>
    </source>
</evidence>
<dbReference type="GO" id="GO:0006633">
    <property type="term" value="P:fatty acid biosynthetic process"/>
    <property type="evidence" value="ECO:0007669"/>
    <property type="project" value="UniProtKB-KW"/>
</dbReference>
<evidence type="ECO:0000313" key="13">
    <source>
        <dbReference type="Proteomes" id="UP000181790"/>
    </source>
</evidence>
<keyword evidence="4 11" id="KW-0812">Transmembrane</keyword>
<keyword evidence="13" id="KW-1185">Reference proteome</keyword>
<dbReference type="PANTHER" id="PTHR11351">
    <property type="entry name" value="ACYL-COA DESATURASE"/>
    <property type="match status" value="1"/>
</dbReference>
<dbReference type="RefSeq" id="WP_071505002.1">
    <property type="nucleotide sequence ID" value="NZ_MORL01000013.1"/>
</dbReference>
<dbReference type="AlphaFoldDB" id="A0A1S2VFU4"/>
<evidence type="ECO:0000256" key="11">
    <source>
        <dbReference type="SAM" id="Phobius"/>
    </source>
</evidence>
<keyword evidence="8" id="KW-0443">Lipid metabolism</keyword>
<dbReference type="InterPro" id="IPR015876">
    <property type="entry name" value="Acyl-CoA_DS"/>
</dbReference>
<proteinExistence type="inferred from homology"/>
<evidence type="ECO:0000256" key="8">
    <source>
        <dbReference type="ARBA" id="ARBA00023098"/>
    </source>
</evidence>
<keyword evidence="3" id="KW-0444">Lipid biosynthesis</keyword>
<evidence type="ECO:0000256" key="10">
    <source>
        <dbReference type="ARBA" id="ARBA00023160"/>
    </source>
</evidence>
<sequence>MTAILIFFLLHWYGSLFFQTVFLHRYASHQAFTMSKGWEKTFFVLTFIFQGSNYLSAYAYGVMHRMHHAFADTEKDPHSPMFSSGIFDMMIKTARFYSAIRNRTMTVDPKFTTNVPDWRAFDDFASNRFTRLAWGTLYTLFYIYFAPSWVWFLLLPFHYLMSPIHGAIINWFAHKIGYTTFKVNDTSKNLMPVDIFMMGEGFHNNHHTYGNRANFAYRWFELDPSYQIMKLLHVLHIIRLPEKKKQAQTFLKKKELVAVE</sequence>
<gene>
    <name evidence="12" type="ORF">BLX24_20105</name>
</gene>
<evidence type="ECO:0000256" key="6">
    <source>
        <dbReference type="ARBA" id="ARBA00022989"/>
    </source>
</evidence>
<evidence type="ECO:0000256" key="4">
    <source>
        <dbReference type="ARBA" id="ARBA00022692"/>
    </source>
</evidence>
<dbReference type="GO" id="GO:0016020">
    <property type="term" value="C:membrane"/>
    <property type="evidence" value="ECO:0007669"/>
    <property type="project" value="UniProtKB-SubCell"/>
</dbReference>
<evidence type="ECO:0000256" key="9">
    <source>
        <dbReference type="ARBA" id="ARBA00023136"/>
    </source>
</evidence>
<dbReference type="OrthoDB" id="9768289at2"/>
<protein>
    <submittedName>
        <fullName evidence="12">Acyl-CoA desaturase</fullName>
    </submittedName>
</protein>
<keyword evidence="7" id="KW-0560">Oxidoreductase</keyword>
<feature type="transmembrane region" description="Helical" evidence="11">
    <location>
        <begin position="42"/>
        <end position="60"/>
    </location>
</feature>
<evidence type="ECO:0000256" key="2">
    <source>
        <dbReference type="ARBA" id="ARBA00008749"/>
    </source>
</evidence>
<evidence type="ECO:0000256" key="1">
    <source>
        <dbReference type="ARBA" id="ARBA00004141"/>
    </source>
</evidence>
<dbReference type="Proteomes" id="UP000181790">
    <property type="component" value="Unassembled WGS sequence"/>
</dbReference>
<evidence type="ECO:0000256" key="7">
    <source>
        <dbReference type="ARBA" id="ARBA00023002"/>
    </source>
</evidence>
<evidence type="ECO:0000256" key="5">
    <source>
        <dbReference type="ARBA" id="ARBA00022832"/>
    </source>
</evidence>
<reference evidence="12 13" key="1">
    <citation type="submission" date="2016-10" db="EMBL/GenBank/DDBJ databases">
        <title>Arsenicibacter rosenii gen. nov., sp. nov., an efficient arsenic-methylating bacterium isolated from an arsenic-contaminated paddy soil.</title>
        <authorList>
            <person name="Huang K."/>
        </authorList>
    </citation>
    <scope>NUCLEOTIDE SEQUENCE [LARGE SCALE GENOMIC DNA]</scope>
    <source>
        <strain evidence="12 13">SM-1</strain>
    </source>
</reference>
<accession>A0A1S2VFU4</accession>
<dbReference type="CDD" id="cd03505">
    <property type="entry name" value="Delta9-FADS-like"/>
    <property type="match status" value="1"/>
</dbReference>
<keyword evidence="6 11" id="KW-1133">Transmembrane helix</keyword>
<keyword evidence="9 11" id="KW-0472">Membrane</keyword>
<dbReference type="EMBL" id="MORL01000013">
    <property type="protein sequence ID" value="OIN57290.1"/>
    <property type="molecule type" value="Genomic_DNA"/>
</dbReference>
<comment type="similarity">
    <text evidence="2">Belongs to the fatty acid desaturase type 2 family.</text>
</comment>
<evidence type="ECO:0000256" key="3">
    <source>
        <dbReference type="ARBA" id="ARBA00022516"/>
    </source>
</evidence>
<dbReference type="PANTHER" id="PTHR11351:SF31">
    <property type="entry name" value="DESATURASE 1, ISOFORM A-RELATED"/>
    <property type="match status" value="1"/>
</dbReference>
<feature type="transmembrane region" description="Helical" evidence="11">
    <location>
        <begin position="129"/>
        <end position="145"/>
    </location>
</feature>